<dbReference type="PROSITE" id="PS50850">
    <property type="entry name" value="MFS"/>
    <property type="match status" value="1"/>
</dbReference>
<feature type="transmembrane region" description="Helical" evidence="7">
    <location>
        <begin position="386"/>
        <end position="405"/>
    </location>
</feature>
<name>A0ABQ2ZSX9_9ACTN</name>
<evidence type="ECO:0000313" key="10">
    <source>
        <dbReference type="Proteomes" id="UP000600946"/>
    </source>
</evidence>
<dbReference type="EMBL" id="BMUU01000002">
    <property type="protein sequence ID" value="GGY22569.1"/>
    <property type="molecule type" value="Genomic_DNA"/>
</dbReference>
<dbReference type="PANTHER" id="PTHR23517">
    <property type="entry name" value="RESISTANCE PROTEIN MDTM, PUTATIVE-RELATED-RELATED"/>
    <property type="match status" value="1"/>
</dbReference>
<feature type="transmembrane region" description="Helical" evidence="7">
    <location>
        <begin position="21"/>
        <end position="44"/>
    </location>
</feature>
<dbReference type="InterPro" id="IPR036259">
    <property type="entry name" value="MFS_trans_sf"/>
</dbReference>
<evidence type="ECO:0000259" key="8">
    <source>
        <dbReference type="PROSITE" id="PS50850"/>
    </source>
</evidence>
<sequence>MRTFRSTRRRTRVPRIPGERRMLVAMAVDATGSGMYVPFSLVFFHHVTGLGFATVGLVLTVVGLLGLGGLPLAGAAVDRYGARRVQLLLYGVRGTGFLLYPFAHSLPAFVAVALATAFGDRAFPAVQQSLIGEVARGADRDRLQASSRALRNGGLGAGSLLASLIVGLAGDAGFTAAAWLNAASFALAAVLMRGVRAERGAPSAGPAKPSAGYRQVFADRPFLGLTAVNFLNALGYSALSVLFPLYLTTWLRGPQAITGTAFTLNTVMCAAGGVVVAARVRARGARRTRSTALGSLLFAAAFAAQIVLGTFRPGSGIVLGGALMAIVALYTLGELVHSPSAGALSVAAAPEALRGRYLAAYQLSWSLSAALAPSLFTALMAVDGRLPWALLVGTSLVAALAVVRLERVLPAGAVRVAPAVPVAAVRVAPSAPVAAAR</sequence>
<comment type="caution">
    <text evidence="9">The sequence shown here is derived from an EMBL/GenBank/DDBJ whole genome shotgun (WGS) entry which is preliminary data.</text>
</comment>
<feature type="transmembrane region" description="Helical" evidence="7">
    <location>
        <begin position="317"/>
        <end position="336"/>
    </location>
</feature>
<dbReference type="SUPFAM" id="SSF103473">
    <property type="entry name" value="MFS general substrate transporter"/>
    <property type="match status" value="1"/>
</dbReference>
<keyword evidence="5 7" id="KW-1133">Transmembrane helix</keyword>
<evidence type="ECO:0000256" key="1">
    <source>
        <dbReference type="ARBA" id="ARBA00004651"/>
    </source>
</evidence>
<keyword evidence="6 7" id="KW-0472">Membrane</keyword>
<dbReference type="InterPro" id="IPR050171">
    <property type="entry name" value="MFS_Transporters"/>
</dbReference>
<evidence type="ECO:0000256" key="5">
    <source>
        <dbReference type="ARBA" id="ARBA00022989"/>
    </source>
</evidence>
<feature type="transmembrane region" description="Helical" evidence="7">
    <location>
        <begin position="97"/>
        <end position="118"/>
    </location>
</feature>
<feature type="domain" description="Major facilitator superfamily (MFS) profile" evidence="8">
    <location>
        <begin position="221"/>
        <end position="437"/>
    </location>
</feature>
<dbReference type="GeneID" id="96289489"/>
<feature type="transmembrane region" description="Helical" evidence="7">
    <location>
        <begin position="357"/>
        <end position="380"/>
    </location>
</feature>
<reference evidence="10" key="1">
    <citation type="journal article" date="2019" name="Int. J. Syst. Evol. Microbiol.">
        <title>The Global Catalogue of Microorganisms (GCM) 10K type strain sequencing project: providing services to taxonomists for standard genome sequencing and annotation.</title>
        <authorList>
            <consortium name="The Broad Institute Genomics Platform"/>
            <consortium name="The Broad Institute Genome Sequencing Center for Infectious Disease"/>
            <person name="Wu L."/>
            <person name="Ma J."/>
        </authorList>
    </citation>
    <scope>NUCLEOTIDE SEQUENCE [LARGE SCALE GENOMIC DNA]</scope>
    <source>
        <strain evidence="10">JCM 4594</strain>
    </source>
</reference>
<dbReference type="RefSeq" id="WP_190026591.1">
    <property type="nucleotide sequence ID" value="NZ_BMUU01000002.1"/>
</dbReference>
<dbReference type="PANTHER" id="PTHR23517:SF2">
    <property type="entry name" value="MULTIDRUG RESISTANCE PROTEIN MDTH"/>
    <property type="match status" value="1"/>
</dbReference>
<dbReference type="InterPro" id="IPR011701">
    <property type="entry name" value="MFS"/>
</dbReference>
<keyword evidence="4 7" id="KW-0812">Transmembrane</keyword>
<evidence type="ECO:0000313" key="9">
    <source>
        <dbReference type="EMBL" id="GGY22569.1"/>
    </source>
</evidence>
<accession>A0ABQ2ZSX9</accession>
<gene>
    <name evidence="9" type="ORF">GCM10010326_14890</name>
</gene>
<protein>
    <submittedName>
        <fullName evidence="9">Membrane protein</fullName>
    </submittedName>
</protein>
<evidence type="ECO:0000256" key="2">
    <source>
        <dbReference type="ARBA" id="ARBA00022448"/>
    </source>
</evidence>
<comment type="subcellular location">
    <subcellularLocation>
        <location evidence="1">Cell membrane</location>
        <topology evidence="1">Multi-pass membrane protein</topology>
    </subcellularLocation>
</comment>
<feature type="transmembrane region" description="Helical" evidence="7">
    <location>
        <begin position="259"/>
        <end position="280"/>
    </location>
</feature>
<evidence type="ECO:0000256" key="7">
    <source>
        <dbReference type="SAM" id="Phobius"/>
    </source>
</evidence>
<feature type="transmembrane region" description="Helical" evidence="7">
    <location>
        <begin position="292"/>
        <end position="311"/>
    </location>
</feature>
<feature type="transmembrane region" description="Helical" evidence="7">
    <location>
        <begin position="50"/>
        <end position="77"/>
    </location>
</feature>
<dbReference type="Pfam" id="PF07690">
    <property type="entry name" value="MFS_1"/>
    <property type="match status" value="1"/>
</dbReference>
<evidence type="ECO:0000256" key="3">
    <source>
        <dbReference type="ARBA" id="ARBA00022475"/>
    </source>
</evidence>
<keyword evidence="2" id="KW-0813">Transport</keyword>
<evidence type="ECO:0000256" key="4">
    <source>
        <dbReference type="ARBA" id="ARBA00022692"/>
    </source>
</evidence>
<evidence type="ECO:0000256" key="6">
    <source>
        <dbReference type="ARBA" id="ARBA00023136"/>
    </source>
</evidence>
<dbReference type="Gene3D" id="1.20.1250.20">
    <property type="entry name" value="MFS general substrate transporter like domains"/>
    <property type="match status" value="1"/>
</dbReference>
<feature type="transmembrane region" description="Helical" evidence="7">
    <location>
        <begin position="160"/>
        <end position="191"/>
    </location>
</feature>
<keyword evidence="10" id="KW-1185">Reference proteome</keyword>
<dbReference type="InterPro" id="IPR020846">
    <property type="entry name" value="MFS_dom"/>
</dbReference>
<proteinExistence type="predicted"/>
<feature type="transmembrane region" description="Helical" evidence="7">
    <location>
        <begin position="222"/>
        <end position="247"/>
    </location>
</feature>
<organism evidence="9 10">
    <name type="scientific">Streptomyces xanthochromogenes</name>
    <dbReference type="NCBI Taxonomy" id="67384"/>
    <lineage>
        <taxon>Bacteria</taxon>
        <taxon>Bacillati</taxon>
        <taxon>Actinomycetota</taxon>
        <taxon>Actinomycetes</taxon>
        <taxon>Kitasatosporales</taxon>
        <taxon>Streptomycetaceae</taxon>
        <taxon>Streptomyces</taxon>
    </lineage>
</organism>
<keyword evidence="3" id="KW-1003">Cell membrane</keyword>
<dbReference type="Proteomes" id="UP000600946">
    <property type="component" value="Unassembled WGS sequence"/>
</dbReference>